<feature type="compositionally biased region" description="Low complexity" evidence="1">
    <location>
        <begin position="283"/>
        <end position="296"/>
    </location>
</feature>
<organism evidence="2">
    <name type="scientific">uncultured Solirubrobacteraceae bacterium</name>
    <dbReference type="NCBI Taxonomy" id="1162706"/>
    <lineage>
        <taxon>Bacteria</taxon>
        <taxon>Bacillati</taxon>
        <taxon>Actinomycetota</taxon>
        <taxon>Thermoleophilia</taxon>
        <taxon>Solirubrobacterales</taxon>
        <taxon>Solirubrobacteraceae</taxon>
        <taxon>environmental samples</taxon>
    </lineage>
</organism>
<feature type="compositionally biased region" description="Basic residues" evidence="1">
    <location>
        <begin position="156"/>
        <end position="181"/>
    </location>
</feature>
<feature type="compositionally biased region" description="Basic residues" evidence="1">
    <location>
        <begin position="458"/>
        <end position="475"/>
    </location>
</feature>
<feature type="compositionally biased region" description="Low complexity" evidence="1">
    <location>
        <begin position="635"/>
        <end position="646"/>
    </location>
</feature>
<accession>A0A6J4RLJ9</accession>
<gene>
    <name evidence="2" type="ORF">AVDCRST_MAG13-898</name>
</gene>
<dbReference type="EMBL" id="CADCVO010000138">
    <property type="protein sequence ID" value="CAA9476901.1"/>
    <property type="molecule type" value="Genomic_DNA"/>
</dbReference>
<reference evidence="2" key="1">
    <citation type="submission" date="2020-02" db="EMBL/GenBank/DDBJ databases">
        <authorList>
            <person name="Meier V. D."/>
        </authorList>
    </citation>
    <scope>NUCLEOTIDE SEQUENCE</scope>
    <source>
        <strain evidence="2">AVDCRST_MAG13</strain>
    </source>
</reference>
<feature type="compositionally biased region" description="Basic residues" evidence="1">
    <location>
        <begin position="433"/>
        <end position="448"/>
    </location>
</feature>
<sequence length="646" mass="68850">MGPPSGPGPRRRPPRAGVVRRLPGLARGGERLGRLAPAVGAPAGRRAARLREPRRADVVLRGAAARGATARDAGPCGRRLRLHLRRVARDRAGDAHRLRGDLLPPHDLAARRRPAPGDGGAGRGARRALPRAPGQRARQGGEHQSRPAADPGRPGARARRRPRPHAGRPRRGRRVLRRPGGRPRADAARLLQPRLHPALRGGPPRAVRLLPRALPGQGPPRRRLLVRVGRGPAPARAARGGGRGDGDDRRGLPHHHQAARRGVADPLPRRDHRPGPGARGPRRLPAPARPLGARQPRGAHHRGEPAVGARPDAPAAAELPREPARLPRRARPPAAARGARRGAVDGRAAARRLLRRARRALASRHRAHARRGLGAVPRPPADPRHGPLRAPDRGDPRARPALRGAARAHALPRDPEGGRRPGRLARPAPAPRPARRGRRARPRPRGPPRRCDAPGRPARPHRRGRVGRARARPRRAAPDRPHAEPRRAAPSAADGVPRARRGLRGPGPRGPARPRPGPRPHAVGRGPRGRRAAPAREPRPDLAPGARRPRAPVRRGRRADGADVLARRGGALAPRGGDRPAVGRRRRDPGGVLPDRRATPAPARGVRGRARRGGGDARPEGPGRGRGGVTERRGAAPTRATGAGAP</sequence>
<feature type="compositionally biased region" description="Low complexity" evidence="1">
    <location>
        <begin position="562"/>
        <end position="575"/>
    </location>
</feature>
<feature type="region of interest" description="Disordered" evidence="1">
    <location>
        <begin position="91"/>
        <end position="646"/>
    </location>
</feature>
<evidence type="ECO:0000256" key="1">
    <source>
        <dbReference type="SAM" id="MobiDB-lite"/>
    </source>
</evidence>
<proteinExistence type="predicted"/>
<evidence type="ECO:0000313" key="2">
    <source>
        <dbReference type="EMBL" id="CAA9476901.1"/>
    </source>
</evidence>
<feature type="compositionally biased region" description="Pro residues" evidence="1">
    <location>
        <begin position="508"/>
        <end position="519"/>
    </location>
</feature>
<feature type="compositionally biased region" description="Low complexity" evidence="1">
    <location>
        <begin position="305"/>
        <end position="318"/>
    </location>
</feature>
<feature type="compositionally biased region" description="Basic residues" evidence="1">
    <location>
        <begin position="349"/>
        <end position="371"/>
    </location>
</feature>
<dbReference type="AlphaFoldDB" id="A0A6J4RLJ9"/>
<feature type="compositionally biased region" description="Low complexity" evidence="1">
    <location>
        <begin position="146"/>
        <end position="155"/>
    </location>
</feature>
<feature type="compositionally biased region" description="Basic and acidic residues" evidence="1">
    <location>
        <begin position="91"/>
        <end position="100"/>
    </location>
</feature>
<feature type="compositionally biased region" description="Low complexity" evidence="1">
    <location>
        <begin position="399"/>
        <end position="409"/>
    </location>
</feature>
<feature type="compositionally biased region" description="Basic and acidic residues" evidence="1">
    <location>
        <begin position="242"/>
        <end position="251"/>
    </location>
</feature>
<feature type="compositionally biased region" description="Basic and acidic residues" evidence="1">
    <location>
        <begin position="476"/>
        <end position="487"/>
    </location>
</feature>
<feature type="compositionally biased region" description="Basic and acidic residues" evidence="1">
    <location>
        <begin position="613"/>
        <end position="634"/>
    </location>
</feature>
<feature type="compositionally biased region" description="Basic residues" evidence="1">
    <location>
        <begin position="547"/>
        <end position="557"/>
    </location>
</feature>
<name>A0A6J4RLJ9_9ACTN</name>
<feature type="compositionally biased region" description="Low complexity" evidence="1">
    <location>
        <begin position="226"/>
        <end position="238"/>
    </location>
</feature>
<protein>
    <submittedName>
        <fullName evidence="2">Uncharacterized protein</fullName>
    </submittedName>
</protein>
<feature type="compositionally biased region" description="Basic and acidic residues" evidence="1">
    <location>
        <begin position="381"/>
        <end position="398"/>
    </location>
</feature>